<dbReference type="Proteomes" id="UP001217754">
    <property type="component" value="Chromosome 6"/>
</dbReference>
<dbReference type="AlphaFoldDB" id="A0AAF0F3P4"/>
<protein>
    <submittedName>
        <fullName evidence="1">Uncharacterized protein</fullName>
    </submittedName>
</protein>
<name>A0AAF0F3P4_9BASI</name>
<dbReference type="RefSeq" id="XP_060123087.1">
    <property type="nucleotide sequence ID" value="XM_060267104.1"/>
</dbReference>
<evidence type="ECO:0000313" key="2">
    <source>
        <dbReference type="Proteomes" id="UP001217754"/>
    </source>
</evidence>
<keyword evidence="2" id="KW-1185">Reference proteome</keyword>
<gene>
    <name evidence="1" type="ORF">MJAP1_003176</name>
</gene>
<organism evidence="1 2">
    <name type="scientific">Malassezia japonica</name>
    <dbReference type="NCBI Taxonomy" id="223818"/>
    <lineage>
        <taxon>Eukaryota</taxon>
        <taxon>Fungi</taxon>
        <taxon>Dikarya</taxon>
        <taxon>Basidiomycota</taxon>
        <taxon>Ustilaginomycotina</taxon>
        <taxon>Malasseziomycetes</taxon>
        <taxon>Malasseziales</taxon>
        <taxon>Malasseziaceae</taxon>
        <taxon>Malassezia</taxon>
    </lineage>
</organism>
<reference evidence="1" key="1">
    <citation type="submission" date="2023-03" db="EMBL/GenBank/DDBJ databases">
        <title>Mating type loci evolution in Malassezia.</title>
        <authorList>
            <person name="Coelho M.A."/>
        </authorList>
    </citation>
    <scope>NUCLEOTIDE SEQUENCE</scope>
    <source>
        <strain evidence="1">CBS 9431</strain>
    </source>
</reference>
<proteinExistence type="predicted"/>
<dbReference type="GeneID" id="85226827"/>
<dbReference type="EMBL" id="CP119963">
    <property type="protein sequence ID" value="WFD40190.1"/>
    <property type="molecule type" value="Genomic_DNA"/>
</dbReference>
<evidence type="ECO:0000313" key="1">
    <source>
        <dbReference type="EMBL" id="WFD40190.1"/>
    </source>
</evidence>
<accession>A0AAF0F3P4</accession>
<sequence>MPPPRRALKEGRVDADGRAEARQRLRARCMAHLEKERDVKRATSLAKARNMDSDWWNEALASEKAFQALSEEEIGHILRDEYLRAKAIYEQEGAREVGDIDVDEMIALEEEIAQETRRGHAEAHDAMQED</sequence>